<organism evidence="2 3">
    <name type="scientific">Novosphingobium organovorum</name>
    <dbReference type="NCBI Taxonomy" id="2930092"/>
    <lineage>
        <taxon>Bacteria</taxon>
        <taxon>Pseudomonadati</taxon>
        <taxon>Pseudomonadota</taxon>
        <taxon>Alphaproteobacteria</taxon>
        <taxon>Sphingomonadales</taxon>
        <taxon>Sphingomonadaceae</taxon>
        <taxon>Novosphingobium</taxon>
    </lineage>
</organism>
<dbReference type="RefSeq" id="WP_244018172.1">
    <property type="nucleotide sequence ID" value="NZ_JALHLF010000015.1"/>
</dbReference>
<evidence type="ECO:0000256" key="1">
    <source>
        <dbReference type="SAM" id="SignalP"/>
    </source>
</evidence>
<comment type="caution">
    <text evidence="2">The sequence shown here is derived from an EMBL/GenBank/DDBJ whole genome shotgun (WGS) entry which is preliminary data.</text>
</comment>
<keyword evidence="3" id="KW-1185">Reference proteome</keyword>
<sequence length="218" mass="22966">MNARRLTATVLFSAAAVTALGGCKSTGEIVVSSGVGITAVRSPCPAVGIPNYTGDITLFRPGPKTENNLDVVAAMTDVRTQCNDSGPKVSSQVSFAVQARRYDTKGERTVTLPYFVSMLQGGSAVVSKRIGQVTLHFADGQDRAQATASSTAYVDRAAATLPSEVRDRITAKRRAGDQDAALDPLADPTVKAAVARATFEVLVGFQLNDDQIAYNAKR</sequence>
<evidence type="ECO:0000313" key="3">
    <source>
        <dbReference type="Proteomes" id="UP001162881"/>
    </source>
</evidence>
<evidence type="ECO:0000313" key="2">
    <source>
        <dbReference type="EMBL" id="MCJ2182339.1"/>
    </source>
</evidence>
<feature type="signal peptide" evidence="1">
    <location>
        <begin position="1"/>
        <end position="21"/>
    </location>
</feature>
<dbReference type="PROSITE" id="PS51257">
    <property type="entry name" value="PROKAR_LIPOPROTEIN"/>
    <property type="match status" value="1"/>
</dbReference>
<name>A0ABT0BBZ2_9SPHN</name>
<feature type="chain" id="PRO_5045523407" evidence="1">
    <location>
        <begin position="22"/>
        <end position="218"/>
    </location>
</feature>
<dbReference type="EMBL" id="JALHLF010000015">
    <property type="protein sequence ID" value="MCJ2182339.1"/>
    <property type="molecule type" value="Genomic_DNA"/>
</dbReference>
<keyword evidence="1" id="KW-0732">Signal</keyword>
<protein>
    <submittedName>
        <fullName evidence="2">Uncharacterized protein</fullName>
    </submittedName>
</protein>
<reference evidence="2" key="1">
    <citation type="submission" date="2022-03" db="EMBL/GenBank/DDBJ databases">
        <title>Identification of a novel bacterium isolated from mangrove sediments.</title>
        <authorList>
            <person name="Pan X."/>
        </authorList>
    </citation>
    <scope>NUCLEOTIDE SEQUENCE</scope>
    <source>
        <strain evidence="2">B1949</strain>
    </source>
</reference>
<gene>
    <name evidence="2" type="ORF">MTR62_06435</name>
</gene>
<accession>A0ABT0BBZ2</accession>
<proteinExistence type="predicted"/>
<dbReference type="Proteomes" id="UP001162881">
    <property type="component" value="Unassembled WGS sequence"/>
</dbReference>